<evidence type="ECO:0000256" key="1">
    <source>
        <dbReference type="SAM" id="SignalP"/>
    </source>
</evidence>
<evidence type="ECO:0000313" key="3">
    <source>
        <dbReference type="Proteomes" id="UP001474181"/>
    </source>
</evidence>
<comment type="caution">
    <text evidence="2">The sequence shown here is derived from an EMBL/GenBank/DDBJ whole genome shotgun (WGS) entry which is preliminary data.</text>
</comment>
<dbReference type="EMBL" id="JBEPEK010000931">
    <property type="protein sequence ID" value="MER7187830.1"/>
    <property type="molecule type" value="Genomic_DNA"/>
</dbReference>
<name>A0ABV1XFY2_9ACTN</name>
<evidence type="ECO:0008006" key="4">
    <source>
        <dbReference type="Google" id="ProtNLM"/>
    </source>
</evidence>
<evidence type="ECO:0000313" key="2">
    <source>
        <dbReference type="EMBL" id="MER7187830.1"/>
    </source>
</evidence>
<dbReference type="InterPro" id="IPR006311">
    <property type="entry name" value="TAT_signal"/>
</dbReference>
<dbReference type="PROSITE" id="PS51318">
    <property type="entry name" value="TAT"/>
    <property type="match status" value="1"/>
</dbReference>
<gene>
    <name evidence="2" type="ORF">ABT404_51670</name>
</gene>
<sequence length="195" mass="20933">MAGPVRFTRRNSLLAVAAVATVLGFGTSSTAATASMSTPPATGNALTAAGPPAFGILGYPHARIGTVWRFAFPLFVNNSSMTVRITSVRLDHVPPGARVEGYPVYSAKDTNGYILDSMEGEKNVPGSRDMTTMPDYAGRPIVIRGHADSGDYYAMVRVRIVGHIGEHLSGCRVNYTQGGNRYTQEVRCEYALDMK</sequence>
<feature type="signal peptide" evidence="1">
    <location>
        <begin position="1"/>
        <end position="31"/>
    </location>
</feature>
<organism evidence="2 3">
    <name type="scientific">Streptomyces hyaluromycini</name>
    <dbReference type="NCBI Taxonomy" id="1377993"/>
    <lineage>
        <taxon>Bacteria</taxon>
        <taxon>Bacillati</taxon>
        <taxon>Actinomycetota</taxon>
        <taxon>Actinomycetes</taxon>
        <taxon>Kitasatosporales</taxon>
        <taxon>Streptomycetaceae</taxon>
        <taxon>Streptomyces</taxon>
    </lineage>
</organism>
<keyword evidence="3" id="KW-1185">Reference proteome</keyword>
<reference evidence="2 3" key="1">
    <citation type="submission" date="2024-06" db="EMBL/GenBank/DDBJ databases">
        <title>The Natural Products Discovery Center: Release of the First 8490 Sequenced Strains for Exploring Actinobacteria Biosynthetic Diversity.</title>
        <authorList>
            <person name="Kalkreuter E."/>
            <person name="Kautsar S.A."/>
            <person name="Yang D."/>
            <person name="Bader C.D."/>
            <person name="Teijaro C.N."/>
            <person name="Fluegel L."/>
            <person name="Davis C.M."/>
            <person name="Simpson J.R."/>
            <person name="Lauterbach L."/>
            <person name="Steele A.D."/>
            <person name="Gui C."/>
            <person name="Meng S."/>
            <person name="Li G."/>
            <person name="Viehrig K."/>
            <person name="Ye F."/>
            <person name="Su P."/>
            <person name="Kiefer A.F."/>
            <person name="Nichols A."/>
            <person name="Cepeda A.J."/>
            <person name="Yan W."/>
            <person name="Fan B."/>
            <person name="Jiang Y."/>
            <person name="Adhikari A."/>
            <person name="Zheng C.-J."/>
            <person name="Schuster L."/>
            <person name="Cowan T.M."/>
            <person name="Smanski M.J."/>
            <person name="Chevrette M.G."/>
            <person name="De Carvalho L.P.S."/>
            <person name="Shen B."/>
        </authorList>
    </citation>
    <scope>NUCLEOTIDE SEQUENCE [LARGE SCALE GENOMIC DNA]</scope>
    <source>
        <strain evidence="2 3">NPDC000234</strain>
    </source>
</reference>
<dbReference type="RefSeq" id="WP_350792523.1">
    <property type="nucleotide sequence ID" value="NZ_JBEPEK010000931.1"/>
</dbReference>
<keyword evidence="1" id="KW-0732">Signal</keyword>
<feature type="chain" id="PRO_5046671236" description="Secreted protein" evidence="1">
    <location>
        <begin position="32"/>
        <end position="195"/>
    </location>
</feature>
<protein>
    <recommendedName>
        <fullName evidence="4">Secreted protein</fullName>
    </recommendedName>
</protein>
<dbReference type="Proteomes" id="UP001474181">
    <property type="component" value="Unassembled WGS sequence"/>
</dbReference>
<proteinExistence type="predicted"/>
<accession>A0ABV1XFY2</accession>